<evidence type="ECO:0000256" key="3">
    <source>
        <dbReference type="ARBA" id="ARBA00022722"/>
    </source>
</evidence>
<keyword evidence="4" id="KW-0255">Endonuclease</keyword>
<keyword evidence="1" id="KW-0808">Transferase</keyword>
<evidence type="ECO:0000313" key="8">
    <source>
        <dbReference type="EMBL" id="RXN35850.1"/>
    </source>
</evidence>
<dbReference type="STRING" id="84645.A0A498NUM1"/>
<reference evidence="8 10" key="1">
    <citation type="submission" date="2018-03" db="EMBL/GenBank/DDBJ databases">
        <title>Draft genome sequence of Rohu Carp (Labeo rohita).</title>
        <authorList>
            <person name="Das P."/>
            <person name="Kushwaha B."/>
            <person name="Joshi C.G."/>
            <person name="Kumar D."/>
            <person name="Nagpure N.S."/>
            <person name="Sahoo L."/>
            <person name="Das S.P."/>
            <person name="Bit A."/>
            <person name="Patnaik S."/>
            <person name="Meher P.K."/>
            <person name="Jayasankar P."/>
            <person name="Koringa P.G."/>
            <person name="Patel N.V."/>
            <person name="Hinsu A.T."/>
            <person name="Kumar R."/>
            <person name="Pandey M."/>
            <person name="Agarwal S."/>
            <person name="Srivastava S."/>
            <person name="Singh M."/>
            <person name="Iquebal M.A."/>
            <person name="Jaiswal S."/>
            <person name="Angadi U.B."/>
            <person name="Kumar N."/>
            <person name="Raza M."/>
            <person name="Shah T.M."/>
            <person name="Rai A."/>
            <person name="Jena J.K."/>
        </authorList>
    </citation>
    <scope>NUCLEOTIDE SEQUENCE [LARGE SCALE GENOMIC DNA]</scope>
    <source>
        <strain evidence="8">DASCIFA01</strain>
        <tissue evidence="8">Testis</tissue>
    </source>
</reference>
<accession>A0A498NUM1</accession>
<evidence type="ECO:0000256" key="5">
    <source>
        <dbReference type="ARBA" id="ARBA00022801"/>
    </source>
</evidence>
<dbReference type="InterPro" id="IPR041373">
    <property type="entry name" value="RT_RNaseH"/>
</dbReference>
<dbReference type="InterPro" id="IPR038269">
    <property type="entry name" value="SCAN_sf"/>
</dbReference>
<evidence type="ECO:0000313" key="10">
    <source>
        <dbReference type="Proteomes" id="UP000290572"/>
    </source>
</evidence>
<sequence length="231" mass="27598">MRRRLRTTQSFYISLETYRQWFRATTTPAGESPIETYHHLKTQYHRWARLEQSMKREIGEIIMLKQLLQVLPCETWTWMKEHEPMSGLAAAKLAQQYMHTHRVSSHRSQPFKDECDAAFQNLKSRLCIRSILRSQDFSQQFLVQKDVLAIGLRAVLAQWSSGEERPVVFSIRKLLPREQRYLTIEKECLAIKWALESLRYYLLRREFDLETDHRALSWINTMKDHNARVSQ</sequence>
<dbReference type="Pfam" id="PF02023">
    <property type="entry name" value="SCAN"/>
    <property type="match status" value="1"/>
</dbReference>
<dbReference type="PANTHER" id="PTHR34072:SF52">
    <property type="entry name" value="RIBONUCLEASE H"/>
    <property type="match status" value="1"/>
</dbReference>
<dbReference type="SUPFAM" id="SSF56672">
    <property type="entry name" value="DNA/RNA polymerases"/>
    <property type="match status" value="1"/>
</dbReference>
<evidence type="ECO:0000259" key="7">
    <source>
        <dbReference type="PROSITE" id="PS50804"/>
    </source>
</evidence>
<dbReference type="Gene3D" id="1.10.4020.10">
    <property type="entry name" value="DNA breaking-rejoining enzymes"/>
    <property type="match status" value="1"/>
</dbReference>
<dbReference type="GO" id="GO:0003964">
    <property type="term" value="F:RNA-directed DNA polymerase activity"/>
    <property type="evidence" value="ECO:0007669"/>
    <property type="project" value="UniProtKB-KW"/>
</dbReference>
<proteinExistence type="predicted"/>
<dbReference type="EMBL" id="QBIY01010364">
    <property type="protein sequence ID" value="RXN35850.1"/>
    <property type="molecule type" value="Genomic_DNA"/>
</dbReference>
<dbReference type="InterPro" id="IPR003309">
    <property type="entry name" value="SCAN_dom"/>
</dbReference>
<keyword evidence="5" id="KW-0378">Hydrolase</keyword>
<evidence type="ECO:0000256" key="2">
    <source>
        <dbReference type="ARBA" id="ARBA00022695"/>
    </source>
</evidence>
<feature type="domain" description="SCAN box" evidence="7">
    <location>
        <begin position="19"/>
        <end position="95"/>
    </location>
</feature>
<evidence type="ECO:0000256" key="6">
    <source>
        <dbReference type="ARBA" id="ARBA00022918"/>
    </source>
</evidence>
<comment type="caution">
    <text evidence="8">The sequence shown here is derived from an EMBL/GenBank/DDBJ whole genome shotgun (WGS) entry which is preliminary data.</text>
</comment>
<organism evidence="8 10">
    <name type="scientific">Labeo rohita</name>
    <name type="common">Indian major carp</name>
    <name type="synonym">Cyprinus rohita</name>
    <dbReference type="NCBI Taxonomy" id="84645"/>
    <lineage>
        <taxon>Eukaryota</taxon>
        <taxon>Metazoa</taxon>
        <taxon>Chordata</taxon>
        <taxon>Craniata</taxon>
        <taxon>Vertebrata</taxon>
        <taxon>Euteleostomi</taxon>
        <taxon>Actinopterygii</taxon>
        <taxon>Neopterygii</taxon>
        <taxon>Teleostei</taxon>
        <taxon>Ostariophysi</taxon>
        <taxon>Cypriniformes</taxon>
        <taxon>Cyprinidae</taxon>
        <taxon>Labeoninae</taxon>
        <taxon>Labeonini</taxon>
        <taxon>Labeo</taxon>
    </lineage>
</organism>
<dbReference type="AlphaFoldDB" id="A0A498NUM1"/>
<keyword evidence="2" id="KW-0548">Nucleotidyltransferase</keyword>
<gene>
    <name evidence="9" type="ORF">ROHU_003462</name>
    <name evidence="8" type="ORF">ROHU_003474</name>
</gene>
<name>A0A498NUM1_LABRO</name>
<keyword evidence="3" id="KW-0540">Nuclease</keyword>
<dbReference type="GO" id="GO:0004519">
    <property type="term" value="F:endonuclease activity"/>
    <property type="evidence" value="ECO:0007669"/>
    <property type="project" value="UniProtKB-KW"/>
</dbReference>
<evidence type="ECO:0000313" key="9">
    <source>
        <dbReference type="EMBL" id="RXN35862.1"/>
    </source>
</evidence>
<dbReference type="PANTHER" id="PTHR34072">
    <property type="entry name" value="ENZYMATIC POLYPROTEIN-RELATED"/>
    <property type="match status" value="1"/>
</dbReference>
<dbReference type="EMBL" id="QBIY01010285">
    <property type="protein sequence ID" value="RXN35862.1"/>
    <property type="molecule type" value="Genomic_DNA"/>
</dbReference>
<dbReference type="GO" id="GO:0016787">
    <property type="term" value="F:hydrolase activity"/>
    <property type="evidence" value="ECO:0007669"/>
    <property type="project" value="UniProtKB-KW"/>
</dbReference>
<dbReference type="Pfam" id="PF17917">
    <property type="entry name" value="RT_RNaseH"/>
    <property type="match status" value="1"/>
</dbReference>
<evidence type="ECO:0000256" key="1">
    <source>
        <dbReference type="ARBA" id="ARBA00022679"/>
    </source>
</evidence>
<evidence type="ECO:0000256" key="4">
    <source>
        <dbReference type="ARBA" id="ARBA00022759"/>
    </source>
</evidence>
<dbReference type="SUPFAM" id="SSF47353">
    <property type="entry name" value="Retrovirus capsid dimerization domain-like"/>
    <property type="match status" value="1"/>
</dbReference>
<protein>
    <recommendedName>
        <fullName evidence="7">SCAN box domain-containing protein</fullName>
    </recommendedName>
</protein>
<keyword evidence="10" id="KW-1185">Reference proteome</keyword>
<keyword evidence="6" id="KW-0695">RNA-directed DNA polymerase</keyword>
<dbReference type="Proteomes" id="UP000290572">
    <property type="component" value="Unassembled WGS sequence"/>
</dbReference>
<dbReference type="PROSITE" id="PS50804">
    <property type="entry name" value="SCAN_BOX"/>
    <property type="match status" value="1"/>
</dbReference>
<dbReference type="InterPro" id="IPR043502">
    <property type="entry name" value="DNA/RNA_pol_sf"/>
</dbReference>
<dbReference type="SMART" id="SM00431">
    <property type="entry name" value="SCAN"/>
    <property type="match status" value="1"/>
</dbReference>
<dbReference type="CDD" id="cd09274">
    <property type="entry name" value="RNase_HI_RT_Ty3"/>
    <property type="match status" value="1"/>
</dbReference>